<feature type="DNA-binding region" description="OmpR/PhoB-type" evidence="3">
    <location>
        <begin position="124"/>
        <end position="222"/>
    </location>
</feature>
<dbReference type="SMART" id="SM00862">
    <property type="entry name" value="Trans_reg_C"/>
    <property type="match status" value="1"/>
</dbReference>
<evidence type="ECO:0000313" key="7">
    <source>
        <dbReference type="Proteomes" id="UP000193978"/>
    </source>
</evidence>
<dbReference type="GO" id="GO:0000156">
    <property type="term" value="F:phosphorelay response regulator activity"/>
    <property type="evidence" value="ECO:0007669"/>
    <property type="project" value="TreeGrafter"/>
</dbReference>
<evidence type="ECO:0000256" key="3">
    <source>
        <dbReference type="PROSITE-ProRule" id="PRU01091"/>
    </source>
</evidence>
<dbReference type="SUPFAM" id="SSF52172">
    <property type="entry name" value="CheY-like"/>
    <property type="match status" value="1"/>
</dbReference>
<geneLocation type="plasmid" evidence="6 7">
    <name>p1</name>
</geneLocation>
<evidence type="ECO:0000256" key="2">
    <source>
        <dbReference type="PROSITE-ProRule" id="PRU00169"/>
    </source>
</evidence>
<accession>A0A1W6N234</accession>
<dbReference type="OrthoDB" id="9802426at2"/>
<evidence type="ECO:0000256" key="1">
    <source>
        <dbReference type="ARBA" id="ARBA00023125"/>
    </source>
</evidence>
<organism evidence="6 7">
    <name type="scientific">Methylocystis bryophila</name>
    <dbReference type="NCBI Taxonomy" id="655015"/>
    <lineage>
        <taxon>Bacteria</taxon>
        <taxon>Pseudomonadati</taxon>
        <taxon>Pseudomonadota</taxon>
        <taxon>Alphaproteobacteria</taxon>
        <taxon>Hyphomicrobiales</taxon>
        <taxon>Methylocystaceae</taxon>
        <taxon>Methylocystis</taxon>
    </lineage>
</organism>
<dbReference type="Gene3D" id="1.10.10.10">
    <property type="entry name" value="Winged helix-like DNA-binding domain superfamily/Winged helix DNA-binding domain"/>
    <property type="match status" value="1"/>
</dbReference>
<reference evidence="6 7" key="1">
    <citation type="submission" date="2017-02" db="EMBL/GenBank/DDBJ databases">
        <authorList>
            <person name="Peterson S.W."/>
        </authorList>
    </citation>
    <scope>NUCLEOTIDE SEQUENCE [LARGE SCALE GENOMIC DNA]</scope>
    <source>
        <strain evidence="6 7">S285</strain>
        <plasmid evidence="7">Plasmid p1</plasmid>
    </source>
</reference>
<evidence type="ECO:0000259" key="5">
    <source>
        <dbReference type="PROSITE" id="PS51755"/>
    </source>
</evidence>
<dbReference type="PROSITE" id="PS50110">
    <property type="entry name" value="RESPONSE_REGULATORY"/>
    <property type="match status" value="1"/>
</dbReference>
<dbReference type="RefSeq" id="WP_085773909.1">
    <property type="nucleotide sequence ID" value="NZ_AP027150.1"/>
</dbReference>
<dbReference type="Gene3D" id="3.40.50.2300">
    <property type="match status" value="1"/>
</dbReference>
<feature type="domain" description="Response regulatory" evidence="4">
    <location>
        <begin position="2"/>
        <end position="116"/>
    </location>
</feature>
<dbReference type="CDD" id="cd00383">
    <property type="entry name" value="trans_reg_C"/>
    <property type="match status" value="1"/>
</dbReference>
<dbReference type="InterPro" id="IPR036388">
    <property type="entry name" value="WH-like_DNA-bd_sf"/>
</dbReference>
<evidence type="ECO:0000313" key="6">
    <source>
        <dbReference type="EMBL" id="ARN83888.1"/>
    </source>
</evidence>
<dbReference type="GO" id="GO:0006355">
    <property type="term" value="P:regulation of DNA-templated transcription"/>
    <property type="evidence" value="ECO:0007669"/>
    <property type="project" value="InterPro"/>
</dbReference>
<dbReference type="InterPro" id="IPR001867">
    <property type="entry name" value="OmpR/PhoB-type_DNA-bd"/>
</dbReference>
<dbReference type="PROSITE" id="PS51755">
    <property type="entry name" value="OMPR_PHOB"/>
    <property type="match status" value="1"/>
</dbReference>
<proteinExistence type="predicted"/>
<dbReference type="Proteomes" id="UP000193978">
    <property type="component" value="Plasmid p1"/>
</dbReference>
<dbReference type="Gene3D" id="6.10.250.690">
    <property type="match status" value="1"/>
</dbReference>
<dbReference type="InterPro" id="IPR011006">
    <property type="entry name" value="CheY-like_superfamily"/>
</dbReference>
<keyword evidence="1 3" id="KW-0238">DNA-binding</keyword>
<sequence length="228" mass="24888">MRVLLVEDQSELAGELSLRIGQSGFDVDQVATLRAAESALSACPYSVVLLDRRLPDGDGLSLVPRARKNHPTSLILMLTARDAIDDRIEGLDAGADDYLTKPFSLDELMARIRAGLRRPGKEGVNRIRLGLLSFDPCARTAFVNDAPILFQRRELALLGALLNRAGCVVPREILLGQVYGPDEEIQEHALTALVSRMRQRLAELNAGVDIHTARGVGYLIAATRRGDP</sequence>
<keyword evidence="7" id="KW-1185">Reference proteome</keyword>
<dbReference type="InterPro" id="IPR039420">
    <property type="entry name" value="WalR-like"/>
</dbReference>
<keyword evidence="6" id="KW-0614">Plasmid</keyword>
<dbReference type="Pfam" id="PF00486">
    <property type="entry name" value="Trans_reg_C"/>
    <property type="match status" value="1"/>
</dbReference>
<evidence type="ECO:0000259" key="4">
    <source>
        <dbReference type="PROSITE" id="PS50110"/>
    </source>
</evidence>
<dbReference type="Pfam" id="PF00072">
    <property type="entry name" value="Response_reg"/>
    <property type="match status" value="1"/>
</dbReference>
<dbReference type="AlphaFoldDB" id="A0A1W6N234"/>
<gene>
    <name evidence="6" type="ORF">B1812_21640</name>
</gene>
<keyword evidence="2" id="KW-0597">Phosphoprotein</keyword>
<dbReference type="PANTHER" id="PTHR48111:SF36">
    <property type="entry name" value="TRANSCRIPTIONAL REGULATORY PROTEIN CUTR"/>
    <property type="match status" value="1"/>
</dbReference>
<feature type="modified residue" description="4-aspartylphosphate" evidence="2">
    <location>
        <position position="51"/>
    </location>
</feature>
<dbReference type="KEGG" id="mbry:B1812_21640"/>
<dbReference type="GO" id="GO:0000976">
    <property type="term" value="F:transcription cis-regulatory region binding"/>
    <property type="evidence" value="ECO:0007669"/>
    <property type="project" value="TreeGrafter"/>
</dbReference>
<dbReference type="EMBL" id="CP019949">
    <property type="protein sequence ID" value="ARN83888.1"/>
    <property type="molecule type" value="Genomic_DNA"/>
</dbReference>
<dbReference type="SMART" id="SM00448">
    <property type="entry name" value="REC"/>
    <property type="match status" value="1"/>
</dbReference>
<dbReference type="GO" id="GO:0032993">
    <property type="term" value="C:protein-DNA complex"/>
    <property type="evidence" value="ECO:0007669"/>
    <property type="project" value="TreeGrafter"/>
</dbReference>
<dbReference type="InterPro" id="IPR001789">
    <property type="entry name" value="Sig_transdc_resp-reg_receiver"/>
</dbReference>
<dbReference type="PANTHER" id="PTHR48111">
    <property type="entry name" value="REGULATOR OF RPOS"/>
    <property type="match status" value="1"/>
</dbReference>
<feature type="domain" description="OmpR/PhoB-type" evidence="5">
    <location>
        <begin position="124"/>
        <end position="222"/>
    </location>
</feature>
<name>A0A1W6N234_9HYPH</name>
<dbReference type="GO" id="GO:0005829">
    <property type="term" value="C:cytosol"/>
    <property type="evidence" value="ECO:0007669"/>
    <property type="project" value="TreeGrafter"/>
</dbReference>
<protein>
    <submittedName>
        <fullName evidence="6">Two-component system response regulator</fullName>
    </submittedName>
</protein>